<feature type="compositionally biased region" description="Polar residues" evidence="1">
    <location>
        <begin position="881"/>
        <end position="890"/>
    </location>
</feature>
<dbReference type="SMART" id="SM00453">
    <property type="entry name" value="WSN"/>
    <property type="match status" value="1"/>
</dbReference>
<keyword evidence="2" id="KW-0812">Transmembrane</keyword>
<dbReference type="OMA" id="INDWRSA"/>
<name>A8XHH6_CAEBR</name>
<dbReference type="CTD" id="8583414"/>
<dbReference type="Pfam" id="PF02206">
    <property type="entry name" value="WSN"/>
    <property type="match status" value="1"/>
</dbReference>
<dbReference type="Proteomes" id="UP000008549">
    <property type="component" value="Unassembled WGS sequence"/>
</dbReference>
<feature type="region of interest" description="Disordered" evidence="1">
    <location>
        <begin position="876"/>
        <end position="903"/>
    </location>
</feature>
<dbReference type="STRING" id="6238.A8XHH6"/>
<feature type="signal peptide" evidence="3">
    <location>
        <begin position="1"/>
        <end position="18"/>
    </location>
</feature>
<dbReference type="KEGG" id="cbr:CBG_13291"/>
<dbReference type="HOGENOM" id="CLU_303320_0_0_1"/>
<evidence type="ECO:0000313" key="6">
    <source>
        <dbReference type="Proteomes" id="UP000008549"/>
    </source>
</evidence>
<keyword evidence="6" id="KW-1185">Reference proteome</keyword>
<evidence type="ECO:0000256" key="2">
    <source>
        <dbReference type="SAM" id="Phobius"/>
    </source>
</evidence>
<dbReference type="EMBL" id="HE601226">
    <property type="protein sequence ID" value="CAP32100.2"/>
    <property type="molecule type" value="Genomic_DNA"/>
</dbReference>
<dbReference type="RefSeq" id="XP_002641422.2">
    <property type="nucleotide sequence ID" value="XM_002641376.2"/>
</dbReference>
<keyword evidence="2" id="KW-0472">Membrane</keyword>
<keyword evidence="3" id="KW-0732">Signal</keyword>
<dbReference type="PANTHER" id="PTHR32525:SF3">
    <property type="entry name" value="DOMAIN OF UNKNOWN FUNCTION WSN DOMAIN-CONTAINING PROTEIN-RELATED"/>
    <property type="match status" value="1"/>
</dbReference>
<protein>
    <submittedName>
        <fullName evidence="5">Protein CBG13291</fullName>
    </submittedName>
</protein>
<reference evidence="5 6" key="2">
    <citation type="journal article" date="2011" name="PLoS Genet.">
        <title>Caenorhabditis briggsae recombinant inbred line genotypes reveal inter-strain incompatibility and the evolution of recombination.</title>
        <authorList>
            <person name="Ross J.A."/>
            <person name="Koboldt D.C."/>
            <person name="Staisch J.E."/>
            <person name="Chamberlin H.M."/>
            <person name="Gupta B.P."/>
            <person name="Miller R.D."/>
            <person name="Baird S.E."/>
            <person name="Haag E.S."/>
        </authorList>
    </citation>
    <scope>NUCLEOTIDE SEQUENCE [LARGE SCALE GENOMIC DNA]</scope>
    <source>
        <strain evidence="5 6">AF16</strain>
    </source>
</reference>
<dbReference type="PANTHER" id="PTHR32525">
    <property type="entry name" value="PROTEIN-TYROSINE-PHOSPHATASE"/>
    <property type="match status" value="1"/>
</dbReference>
<dbReference type="InParanoid" id="A8XHH6"/>
<feature type="chain" id="PRO_5002732303" evidence="3">
    <location>
        <begin position="19"/>
        <end position="982"/>
    </location>
</feature>
<feature type="domain" description="Domain of unknown function WSN" evidence="4">
    <location>
        <begin position="27"/>
        <end position="95"/>
    </location>
</feature>
<evidence type="ECO:0000256" key="3">
    <source>
        <dbReference type="SAM" id="SignalP"/>
    </source>
</evidence>
<dbReference type="eggNOG" id="ENOG502TGMC">
    <property type="taxonomic scope" value="Eukaryota"/>
</dbReference>
<evidence type="ECO:0000313" key="7">
    <source>
        <dbReference type="WormBase" id="CBG13291"/>
    </source>
</evidence>
<dbReference type="AlphaFoldDB" id="A8XHH6"/>
<dbReference type="InterPro" id="IPR003125">
    <property type="entry name" value="WSN"/>
</dbReference>
<sequence length="982" mass="112516">MHLANSLFFLICTLFVIGESGQTHYADSLYQFVNKMTTLARLTNGVVLEKGLLEGSIPSDDVISKFLHMGTLTIDELLNLNTVQLNKSFTELHHLSENLVSSNDVEAVESRFEILNEVRKLALQLWNITSLPGLEDYKKSMNQLVAIPLDGKELDKLFTKFDDFEKRIENITEMEVPANSTEKNKAMAEIRKIIGMYIAFEKEVNTFNAFYEKIDSLKLLAKLNMSFLDPLDEEMELRQKYITESTSGVRIKLDLIRNNVEQFLNSSIIFQNSQGLVSPVQRLISARQNAQNWKNIYSIGLPNGLTDFQNISSDTNDMKSLISKTDSDWVSKHLSRSLNPIVDFGKNISLIHDSWAYLSSVDDLDSVVQASEELAKYANEKDTILQLMEAFEECDKFSENETSKAQSIEKINDWRSAASELYKVLSEFKSFDYLKKMPSSSKYFNNYETWNVLTNKSLLKLQSKPAWERAKVALENLKKDFPEFKKSVSIVQTALEKLNPILIEEYLKSLEDSGFLNFYSSLRDKIGGKEEDGKIILDLLKELSELRRNRTNYKIQEVIDVVGILSNSLEDLKSLKGYNVLNKLAKAIQGLAAIREVFVQREELENLVGDISFIKTSAESFNVSLKPEEIKSLSKIENLKIVLSEFFLKIDSLNENIEKLEATTFGSFTPIFKAAREIPDVTEDGKQLVSALTSLSKLNVHWTCSFLHSVVKFRQLQQPRLHLKSQLFKQQLSPFFRLQLIVAIGLITTAFIFTILSYCRKWFCFKNKKSKSSKSENDISFILWKSLRMSYSLCSPNLWMIVACCFMTLLTMTLTIYMQHGFRRDMRWLQFAQWKLQQLAERMRYQEPNVTLLEQITRKVNEKKATDKNAFDFFNNANNNVPGASNQDKLASNEKESNGETDRVAAQVKKARDDDAEKVLRDTNIDANTPMVKNATPNSGGSQKILKKWTDVTKEILAINDDNDDKKTDDDKKIRLDRTQED</sequence>
<reference evidence="5 6" key="1">
    <citation type="journal article" date="2003" name="PLoS Biol.">
        <title>The genome sequence of Caenorhabditis briggsae: a platform for comparative genomics.</title>
        <authorList>
            <person name="Stein L.D."/>
            <person name="Bao Z."/>
            <person name="Blasiar D."/>
            <person name="Blumenthal T."/>
            <person name="Brent M.R."/>
            <person name="Chen N."/>
            <person name="Chinwalla A."/>
            <person name="Clarke L."/>
            <person name="Clee C."/>
            <person name="Coghlan A."/>
            <person name="Coulson A."/>
            <person name="D'Eustachio P."/>
            <person name="Fitch D.H."/>
            <person name="Fulton L.A."/>
            <person name="Fulton R.E."/>
            <person name="Griffiths-Jones S."/>
            <person name="Harris T.W."/>
            <person name="Hillier L.W."/>
            <person name="Kamath R."/>
            <person name="Kuwabara P.E."/>
            <person name="Mardis E.R."/>
            <person name="Marra M.A."/>
            <person name="Miner T.L."/>
            <person name="Minx P."/>
            <person name="Mullikin J.C."/>
            <person name="Plumb R.W."/>
            <person name="Rogers J."/>
            <person name="Schein J.E."/>
            <person name="Sohrmann M."/>
            <person name="Spieth J."/>
            <person name="Stajich J.E."/>
            <person name="Wei C."/>
            <person name="Willey D."/>
            <person name="Wilson R.K."/>
            <person name="Durbin R."/>
            <person name="Waterston R.H."/>
        </authorList>
    </citation>
    <scope>NUCLEOTIDE SEQUENCE [LARGE SCALE GENOMIC DNA]</scope>
    <source>
        <strain evidence="5 6">AF16</strain>
    </source>
</reference>
<proteinExistence type="predicted"/>
<dbReference type="WormBase" id="CBG13291">
    <property type="protein sequence ID" value="CBP49360"/>
    <property type="gene ID" value="WBGene00034070"/>
</dbReference>
<organism evidence="5 6">
    <name type="scientific">Caenorhabditis briggsae</name>
    <dbReference type="NCBI Taxonomy" id="6238"/>
    <lineage>
        <taxon>Eukaryota</taxon>
        <taxon>Metazoa</taxon>
        <taxon>Ecdysozoa</taxon>
        <taxon>Nematoda</taxon>
        <taxon>Chromadorea</taxon>
        <taxon>Rhabditida</taxon>
        <taxon>Rhabditina</taxon>
        <taxon>Rhabditomorpha</taxon>
        <taxon>Rhabditoidea</taxon>
        <taxon>Rhabditidae</taxon>
        <taxon>Peloderinae</taxon>
        <taxon>Caenorhabditis</taxon>
    </lineage>
</organism>
<feature type="region of interest" description="Disordered" evidence="1">
    <location>
        <begin position="958"/>
        <end position="982"/>
    </location>
</feature>
<evidence type="ECO:0000259" key="4">
    <source>
        <dbReference type="SMART" id="SM00453"/>
    </source>
</evidence>
<gene>
    <name evidence="5 7" type="ORF">CBG13291</name>
    <name evidence="5" type="ORF">CBG_13291</name>
</gene>
<feature type="transmembrane region" description="Helical" evidence="2">
    <location>
        <begin position="735"/>
        <end position="759"/>
    </location>
</feature>
<accession>A8XHH6</accession>
<dbReference type="GeneID" id="8583414"/>
<feature type="region of interest" description="Disordered" evidence="1">
    <location>
        <begin position="926"/>
        <end position="946"/>
    </location>
</feature>
<keyword evidence="2" id="KW-1133">Transmembrane helix</keyword>
<evidence type="ECO:0000256" key="1">
    <source>
        <dbReference type="SAM" id="MobiDB-lite"/>
    </source>
</evidence>
<evidence type="ECO:0000313" key="5">
    <source>
        <dbReference type="EMBL" id="CAP32100.2"/>
    </source>
</evidence>
<feature type="transmembrane region" description="Helical" evidence="2">
    <location>
        <begin position="798"/>
        <end position="818"/>
    </location>
</feature>
<feature type="compositionally biased region" description="Basic and acidic residues" evidence="1">
    <location>
        <begin position="964"/>
        <end position="982"/>
    </location>
</feature>
<feature type="compositionally biased region" description="Basic and acidic residues" evidence="1">
    <location>
        <begin position="891"/>
        <end position="903"/>
    </location>
</feature>